<dbReference type="SMART" id="SM00369">
    <property type="entry name" value="LRR_TYP"/>
    <property type="match status" value="21"/>
</dbReference>
<proteinExistence type="inferred from homology"/>
<dbReference type="Pfam" id="PF01582">
    <property type="entry name" value="TIR"/>
    <property type="match status" value="1"/>
</dbReference>
<dbReference type="SUPFAM" id="SSF52200">
    <property type="entry name" value="Toll/Interleukin receptor TIR domain"/>
    <property type="match status" value="1"/>
</dbReference>
<evidence type="ECO:0000256" key="4">
    <source>
        <dbReference type="ARBA" id="ARBA00022692"/>
    </source>
</evidence>
<dbReference type="PANTHER" id="PTHR24365:SF541">
    <property type="entry name" value="PROTEIN TOLL-RELATED"/>
    <property type="match status" value="1"/>
</dbReference>
<dbReference type="GO" id="GO:0007165">
    <property type="term" value="P:signal transduction"/>
    <property type="evidence" value="ECO:0007669"/>
    <property type="project" value="InterPro"/>
</dbReference>
<dbReference type="PROSITE" id="PS50104">
    <property type="entry name" value="TIR"/>
    <property type="match status" value="1"/>
</dbReference>
<keyword evidence="6" id="KW-0677">Repeat</keyword>
<evidence type="ECO:0000256" key="5">
    <source>
        <dbReference type="ARBA" id="ARBA00022729"/>
    </source>
</evidence>
<dbReference type="InterPro" id="IPR035897">
    <property type="entry name" value="Toll_tir_struct_dom_sf"/>
</dbReference>
<protein>
    <submittedName>
        <fullName evidence="11">Uncharacterized protein</fullName>
    </submittedName>
</protein>
<evidence type="ECO:0000256" key="6">
    <source>
        <dbReference type="ARBA" id="ARBA00022737"/>
    </source>
</evidence>
<dbReference type="PANTHER" id="PTHR24365">
    <property type="entry name" value="TOLL-LIKE RECEPTOR"/>
    <property type="match status" value="1"/>
</dbReference>
<sequence>MDRMRGLFFYLAVLTLCYSSVDSKKYIFNRMFVMKWVMLRFTSQEIPQSETVWPVRDKNGNIVMNSDSGDYSSVVDPYYANIDGKTGYIISIAYPYDVEIKWDTNYVHDNTTVLNVLCQTNGGNTQRIPNYITLSKYKNLRHSIIHCYLKNLTRPFLDGLHDLRWLDLSKNNISALDENVFEDLVVLETFDISENPIKVFSKGQFCKMPRLQRLSVNNLNLTVFPREALTRINHNDSCLEHLIELNLSYNQFSEIPPFAFYTTRRLKHLRMENCSITKISTNAFHGLTNLRLLDLQRNKITALHGATFTNLPMINVLALTFNDLVEFSFSMIVDNVYLERFYLGGNNIGNLTGTINANRRLRTISLFDNNIVTIANGTFHSTSIIYLYLTNNNITYIHQSAFKMPNLRYLDLSGNGLVSLRKNMFYEQHALQTLLLSHNKISRISNWSFCGLFLLKKLEVDFNDIEKLPIGLFTEMPKLEVFNISNNKLSAIEGITFKGRSPSLLNVLNFGHNMIRTIDAGAFKWTMYLANLSLHNNMIENVQGELFRHLSQSLQIILLNGNKLSSLPDVVFKGLANLQYLDLSNNTIRKLPGDIFDGCESLRKIFLDKNQLTEFNVSLGSLGNLKYLGISHNRLLDAYQLFKNINDVPSLNKLCLSHNNMTSLGPGPSIRRSSLPALELVDASHNLLTELPSKQFYLSMILSIVNVSFNHIRTLSPLKFRYHWQMPKPVEIHAANNALVCDCTMRWSKKPTSPQPTSVIQNSTALECMIPVLNDSRWYKIRDVPLNRFLCRIEDQCPKECECFGDESHMHLVRFLHVKCTNKGLTRIPIPAVPSITNILDVSQNRFHFLDSRTFSNSTFSTLENLNMTSCGITELRGDEIFLGVNKTKILALNNNLIANLTGNHFKYLYLDELHLAFNVIRSIHRSTFNPFWRLRVLDLRGNQLHSVDTNVFDSLKRLIMAGEAGRNRSDVETTECSIKLSHNPWDCCDALPLKSWMFKVRNVITDYEDIYCMNGNQTSPTPLFQTQDSNLTCVPEMIIPFQFTTTFNVITGLLTAVVLIFLSASLGWYFRFHIRLKLFVWFGLRFDKIEESDKRYDAFLSYTGLNGEWVRDELLTRLENEGHNLCLHERDFAAGEPIVDNIIDAIEESRRTIIVLSNQFLRGGYTMYEFIKSHDDWVRGEREPVIVVLYDPIGSLDKEELAKYPTLETYISTRTYLDRSNKYFWESILLAMPRRKRTVNSVPNERTPIMT</sequence>
<dbReference type="FunFam" id="3.80.10.10:FF:001164">
    <property type="entry name" value="GH01279p"/>
    <property type="match status" value="1"/>
</dbReference>
<evidence type="ECO:0000256" key="2">
    <source>
        <dbReference type="ARBA" id="ARBA00009634"/>
    </source>
</evidence>
<keyword evidence="9" id="KW-0675">Receptor</keyword>
<gene>
    <name evidence="11" type="ORF">OFUS_LOCUS17019</name>
</gene>
<dbReference type="InterPro" id="IPR003591">
    <property type="entry name" value="Leu-rich_rpt_typical-subtyp"/>
</dbReference>
<evidence type="ECO:0000313" key="11">
    <source>
        <dbReference type="EMBL" id="CAH1791991.1"/>
    </source>
</evidence>
<dbReference type="Pfam" id="PF13855">
    <property type="entry name" value="LRR_8"/>
    <property type="match status" value="6"/>
</dbReference>
<evidence type="ECO:0000256" key="10">
    <source>
        <dbReference type="ARBA" id="ARBA00023180"/>
    </source>
</evidence>
<comment type="subcellular location">
    <subcellularLocation>
        <location evidence="1">Membrane</location>
        <topology evidence="1">Single-pass membrane protein</topology>
    </subcellularLocation>
</comment>
<evidence type="ECO:0000256" key="8">
    <source>
        <dbReference type="ARBA" id="ARBA00023136"/>
    </source>
</evidence>
<evidence type="ECO:0000256" key="3">
    <source>
        <dbReference type="ARBA" id="ARBA00022614"/>
    </source>
</evidence>
<dbReference type="GO" id="GO:0038023">
    <property type="term" value="F:signaling receptor activity"/>
    <property type="evidence" value="ECO:0007669"/>
    <property type="project" value="TreeGrafter"/>
</dbReference>
<dbReference type="SMART" id="SM00365">
    <property type="entry name" value="LRR_SD22"/>
    <property type="match status" value="6"/>
</dbReference>
<dbReference type="Gene3D" id="3.80.10.10">
    <property type="entry name" value="Ribonuclease Inhibitor"/>
    <property type="match status" value="7"/>
</dbReference>
<comment type="caution">
    <text evidence="11">The sequence shown here is derived from an EMBL/GenBank/DDBJ whole genome shotgun (WGS) entry which is preliminary data.</text>
</comment>
<dbReference type="AlphaFoldDB" id="A0A8J1U143"/>
<accession>A0A8J1U143</accession>
<name>A0A8J1U143_OWEFU</name>
<dbReference type="Proteomes" id="UP000749559">
    <property type="component" value="Unassembled WGS sequence"/>
</dbReference>
<comment type="similarity">
    <text evidence="2">Belongs to the Toll-like receptor family.</text>
</comment>
<keyword evidence="3" id="KW-0433">Leucine-rich repeat</keyword>
<reference evidence="11" key="1">
    <citation type="submission" date="2022-03" db="EMBL/GenBank/DDBJ databases">
        <authorList>
            <person name="Martin C."/>
        </authorList>
    </citation>
    <scope>NUCLEOTIDE SEQUENCE</scope>
</reference>
<evidence type="ECO:0000313" key="12">
    <source>
        <dbReference type="Proteomes" id="UP000749559"/>
    </source>
</evidence>
<evidence type="ECO:0000256" key="9">
    <source>
        <dbReference type="ARBA" id="ARBA00023170"/>
    </source>
</evidence>
<keyword evidence="8" id="KW-0472">Membrane</keyword>
<dbReference type="InterPro" id="IPR000157">
    <property type="entry name" value="TIR_dom"/>
</dbReference>
<dbReference type="OrthoDB" id="2015831at2759"/>
<dbReference type="InterPro" id="IPR032675">
    <property type="entry name" value="LRR_dom_sf"/>
</dbReference>
<dbReference type="SUPFAM" id="SSF52058">
    <property type="entry name" value="L domain-like"/>
    <property type="match status" value="4"/>
</dbReference>
<dbReference type="Gene3D" id="3.40.50.10140">
    <property type="entry name" value="Toll/interleukin-1 receptor homology (TIR) domain"/>
    <property type="match status" value="1"/>
</dbReference>
<dbReference type="SMART" id="SM00364">
    <property type="entry name" value="LRR_BAC"/>
    <property type="match status" value="6"/>
</dbReference>
<keyword evidence="12" id="KW-1185">Reference proteome</keyword>
<keyword evidence="5" id="KW-0732">Signal</keyword>
<dbReference type="InterPro" id="IPR001611">
    <property type="entry name" value="Leu-rich_rpt"/>
</dbReference>
<dbReference type="SMART" id="SM00255">
    <property type="entry name" value="TIR"/>
    <property type="match status" value="1"/>
</dbReference>
<evidence type="ECO:0000256" key="1">
    <source>
        <dbReference type="ARBA" id="ARBA00004167"/>
    </source>
</evidence>
<dbReference type="PRINTS" id="PR01537">
    <property type="entry name" value="INTRLKN1R1F"/>
</dbReference>
<organism evidence="11 12">
    <name type="scientific">Owenia fusiformis</name>
    <name type="common">Polychaete worm</name>
    <dbReference type="NCBI Taxonomy" id="6347"/>
    <lineage>
        <taxon>Eukaryota</taxon>
        <taxon>Metazoa</taxon>
        <taxon>Spiralia</taxon>
        <taxon>Lophotrochozoa</taxon>
        <taxon>Annelida</taxon>
        <taxon>Polychaeta</taxon>
        <taxon>Sedentaria</taxon>
        <taxon>Canalipalpata</taxon>
        <taxon>Sabellida</taxon>
        <taxon>Oweniida</taxon>
        <taxon>Oweniidae</taxon>
        <taxon>Owenia</taxon>
    </lineage>
</organism>
<evidence type="ECO:0000256" key="7">
    <source>
        <dbReference type="ARBA" id="ARBA00022989"/>
    </source>
</evidence>
<keyword evidence="10" id="KW-0325">Glycoprotein</keyword>
<dbReference type="GO" id="GO:0005886">
    <property type="term" value="C:plasma membrane"/>
    <property type="evidence" value="ECO:0007669"/>
    <property type="project" value="TreeGrafter"/>
</dbReference>
<dbReference type="EMBL" id="CAIIXF020000008">
    <property type="protein sequence ID" value="CAH1791991.1"/>
    <property type="molecule type" value="Genomic_DNA"/>
</dbReference>
<dbReference type="PROSITE" id="PS51450">
    <property type="entry name" value="LRR"/>
    <property type="match status" value="5"/>
</dbReference>
<keyword evidence="4" id="KW-0812">Transmembrane</keyword>
<keyword evidence="7" id="KW-1133">Transmembrane helix</keyword>